<dbReference type="Pfam" id="PF00026">
    <property type="entry name" value="Asp"/>
    <property type="match status" value="1"/>
</dbReference>
<dbReference type="InterPro" id="IPR021109">
    <property type="entry name" value="Peptidase_aspartic_dom_sf"/>
</dbReference>
<evidence type="ECO:0000256" key="8">
    <source>
        <dbReference type="ARBA" id="ARBA00022989"/>
    </source>
</evidence>
<dbReference type="PRINTS" id="PR01815">
    <property type="entry name" value="BACEFAMILY"/>
</dbReference>
<proteinExistence type="inferred from homology"/>
<dbReference type="GO" id="GO:0005768">
    <property type="term" value="C:endosome"/>
    <property type="evidence" value="ECO:0007669"/>
    <property type="project" value="TreeGrafter"/>
</dbReference>
<dbReference type="PANTHER" id="PTHR47965:SF40">
    <property type="entry name" value="BETA-SECRETASE 2"/>
    <property type="match status" value="1"/>
</dbReference>
<evidence type="ECO:0000256" key="15">
    <source>
        <dbReference type="RuleBase" id="RU000454"/>
    </source>
</evidence>
<feature type="active site" evidence="12">
    <location>
        <position position="358"/>
    </location>
</feature>
<evidence type="ECO:0000256" key="1">
    <source>
        <dbReference type="ARBA" id="ARBA00004479"/>
    </source>
</evidence>
<evidence type="ECO:0000256" key="9">
    <source>
        <dbReference type="ARBA" id="ARBA00023136"/>
    </source>
</evidence>
<dbReference type="AlphaFoldDB" id="A0AAD9DR59"/>
<evidence type="ECO:0000256" key="5">
    <source>
        <dbReference type="ARBA" id="ARBA00022729"/>
    </source>
</evidence>
<keyword evidence="19" id="KW-1185">Reference proteome</keyword>
<keyword evidence="5" id="KW-0732">Signal</keyword>
<dbReference type="PROSITE" id="PS00141">
    <property type="entry name" value="ASP_PROTEASE"/>
    <property type="match status" value="1"/>
</dbReference>
<dbReference type="Gene3D" id="2.40.70.10">
    <property type="entry name" value="Acid Proteases"/>
    <property type="match status" value="2"/>
</dbReference>
<feature type="disulfide bond" evidence="13">
    <location>
        <begin position="399"/>
        <end position="448"/>
    </location>
</feature>
<evidence type="ECO:0000313" key="18">
    <source>
        <dbReference type="EMBL" id="KAK1790143.1"/>
    </source>
</evidence>
<dbReference type="GO" id="GO:0004190">
    <property type="term" value="F:aspartic-type endopeptidase activity"/>
    <property type="evidence" value="ECO:0007669"/>
    <property type="project" value="UniProtKB-KW"/>
</dbReference>
<dbReference type="SUPFAM" id="SSF50630">
    <property type="entry name" value="Acid proteases"/>
    <property type="match status" value="1"/>
</dbReference>
<evidence type="ECO:0000259" key="17">
    <source>
        <dbReference type="PROSITE" id="PS51767"/>
    </source>
</evidence>
<reference evidence="18" key="1">
    <citation type="submission" date="2023-03" db="EMBL/GenBank/DDBJ databases">
        <title>Electrophorus voltai genome.</title>
        <authorList>
            <person name="Bian C."/>
        </authorList>
    </citation>
    <scope>NUCLEOTIDE SEQUENCE</scope>
    <source>
        <strain evidence="18">CB-2022</strain>
        <tissue evidence="18">Muscle</tissue>
    </source>
</reference>
<keyword evidence="11 13" id="KW-1015">Disulfide bond</keyword>
<comment type="similarity">
    <text evidence="2 15">Belongs to the peptidase A1 family.</text>
</comment>
<dbReference type="PRINTS" id="PR00792">
    <property type="entry name" value="PEPSIN"/>
</dbReference>
<dbReference type="PROSITE" id="PS51767">
    <property type="entry name" value="PEPTIDASE_A1"/>
    <property type="match status" value="1"/>
</dbReference>
<feature type="disulfide bond" evidence="13">
    <location>
        <begin position="347"/>
        <end position="512"/>
    </location>
</feature>
<dbReference type="GO" id="GO:0005886">
    <property type="term" value="C:plasma membrane"/>
    <property type="evidence" value="ECO:0007669"/>
    <property type="project" value="TreeGrafter"/>
</dbReference>
<protein>
    <recommendedName>
        <fullName evidence="17">Peptidase A1 domain-containing protein</fullName>
    </recommendedName>
</protein>
<keyword evidence="6 15" id="KW-0064">Aspartyl protease</keyword>
<evidence type="ECO:0000256" key="11">
    <source>
        <dbReference type="ARBA" id="ARBA00023157"/>
    </source>
</evidence>
<evidence type="ECO:0000256" key="10">
    <source>
        <dbReference type="ARBA" id="ARBA00023145"/>
    </source>
</evidence>
<name>A0AAD9DR59_9TELE</name>
<evidence type="ECO:0000256" key="4">
    <source>
        <dbReference type="ARBA" id="ARBA00022692"/>
    </source>
</evidence>
<dbReference type="InterPro" id="IPR009121">
    <property type="entry name" value="BACE2"/>
</dbReference>
<dbReference type="InterPro" id="IPR001969">
    <property type="entry name" value="Aspartic_peptidase_AS"/>
</dbReference>
<evidence type="ECO:0000256" key="7">
    <source>
        <dbReference type="ARBA" id="ARBA00022801"/>
    </source>
</evidence>
<dbReference type="GO" id="GO:0050435">
    <property type="term" value="P:amyloid-beta metabolic process"/>
    <property type="evidence" value="ECO:0007669"/>
    <property type="project" value="TreeGrafter"/>
</dbReference>
<keyword evidence="14" id="KW-0325">Glycoprotein</keyword>
<dbReference type="InterPro" id="IPR001461">
    <property type="entry name" value="Aspartic_peptidase_A1"/>
</dbReference>
<evidence type="ECO:0000256" key="12">
    <source>
        <dbReference type="PIRSR" id="PIRSR601461-1"/>
    </source>
</evidence>
<keyword evidence="10" id="KW-0865">Zymogen</keyword>
<comment type="caution">
    <text evidence="18">The sequence shown here is derived from an EMBL/GenBank/DDBJ whole genome shotgun (WGS) entry which is preliminary data.</text>
</comment>
<evidence type="ECO:0000256" key="16">
    <source>
        <dbReference type="SAM" id="Phobius"/>
    </source>
</evidence>
<keyword evidence="7 15" id="KW-0378">Hydrolase</keyword>
<dbReference type="Proteomes" id="UP001239994">
    <property type="component" value="Unassembled WGS sequence"/>
</dbReference>
<dbReference type="GO" id="GO:0005802">
    <property type="term" value="C:trans-Golgi network"/>
    <property type="evidence" value="ECO:0007669"/>
    <property type="project" value="TreeGrafter"/>
</dbReference>
<dbReference type="InterPro" id="IPR009119">
    <property type="entry name" value="BACE"/>
</dbReference>
<feature type="disulfide bond" evidence="13">
    <location>
        <begin position="287"/>
        <end position="488"/>
    </location>
</feature>
<dbReference type="InterPro" id="IPR033121">
    <property type="entry name" value="PEPTIDASE_A1"/>
</dbReference>
<evidence type="ECO:0000256" key="13">
    <source>
        <dbReference type="PIRSR" id="PIRSR609121-2"/>
    </source>
</evidence>
<gene>
    <name evidence="18" type="ORF">P4O66_013978</name>
</gene>
<keyword evidence="4 16" id="KW-0812">Transmembrane</keyword>
<dbReference type="GO" id="GO:0006509">
    <property type="term" value="P:membrane protein ectodomain proteolysis"/>
    <property type="evidence" value="ECO:0007669"/>
    <property type="project" value="TreeGrafter"/>
</dbReference>
<dbReference type="PRINTS" id="PR01817">
    <property type="entry name" value="BACE2"/>
</dbReference>
<accession>A0AAD9DR59</accession>
<keyword evidence="3 15" id="KW-0645">Protease</keyword>
<evidence type="ECO:0000256" key="14">
    <source>
        <dbReference type="PIRSR" id="PIRSR609121-3"/>
    </source>
</evidence>
<keyword evidence="9 16" id="KW-0472">Membrane</keyword>
<sequence length="600" mass="65272">MMRNITKEVIKYNPCGFALASVQITRVQPRRRTLLDAHLSGELKWGRESDPLRFDPTLPSMGAVLHQGLYRVPLRMGLLSLCVGTALSLYRVPLRMFAGKLKSSEQLDLGPLKPNASGLSLASEPAGLGSFVNMINNLHGDSGRGYYMEMVIGTPGQTMNILVDTGSSNFAVAATPNRYVTTFFDPAKSSTYESGDQTVAVRYTQGKWQGELGTDVITLPQGPNDTIRINIVAILTSDGFFLPGINWQGILGLAYPLLARPDASVEPFFNSVVQQTGIPDVFSLQMCGAGVPARASGDTTAGSLIMGGVEPTLYQGSVWYTPVLHEWYYQVEVLRLDLDDQKLNLDCREYNTDKAIVDSGTTLLRLPTVVFDAVVETITQTALVHDFSSGFFSGTKLACWLKGESPWRLFPRLSLYFRATNSSQSFRLTILPQLYIQPVMDMDGMLDCFRFGISSSTSGLVIGATVMEGFYVIFDRMHVRVGFAVSSCAEVEGVTVAEISGPFAAEGTASSCVGQALLQESLMWVLAYTLMAVCTLVLLIPLVLLLAPSVLEQCVGSDPGLPAMEESAEVFGVHGLLDEEVDLSINTKHCPLLHTLQLLL</sequence>
<organism evidence="18 19">
    <name type="scientific">Electrophorus voltai</name>
    <dbReference type="NCBI Taxonomy" id="2609070"/>
    <lineage>
        <taxon>Eukaryota</taxon>
        <taxon>Metazoa</taxon>
        <taxon>Chordata</taxon>
        <taxon>Craniata</taxon>
        <taxon>Vertebrata</taxon>
        <taxon>Euteleostomi</taxon>
        <taxon>Actinopterygii</taxon>
        <taxon>Neopterygii</taxon>
        <taxon>Teleostei</taxon>
        <taxon>Ostariophysi</taxon>
        <taxon>Gymnotiformes</taxon>
        <taxon>Gymnotoidei</taxon>
        <taxon>Gymnotidae</taxon>
        <taxon>Electrophorus</taxon>
    </lineage>
</organism>
<dbReference type="FunFam" id="2.40.70.10:FF:000007">
    <property type="entry name" value="Beta-secretase 1"/>
    <property type="match status" value="1"/>
</dbReference>
<comment type="subcellular location">
    <subcellularLocation>
        <location evidence="1">Membrane</location>
        <topology evidence="1">Single-pass type I membrane protein</topology>
    </subcellularLocation>
</comment>
<feature type="transmembrane region" description="Helical" evidence="16">
    <location>
        <begin position="525"/>
        <end position="547"/>
    </location>
</feature>
<keyword evidence="8 16" id="KW-1133">Transmembrane helix</keyword>
<dbReference type="PANTHER" id="PTHR47965">
    <property type="entry name" value="ASPARTYL PROTEASE-RELATED"/>
    <property type="match status" value="1"/>
</dbReference>
<dbReference type="FunFam" id="2.40.70.10:FF:000003">
    <property type="entry name" value="Beta-secretase 1"/>
    <property type="match status" value="1"/>
</dbReference>
<feature type="domain" description="Peptidase A1" evidence="17">
    <location>
        <begin position="146"/>
        <end position="484"/>
    </location>
</feature>
<evidence type="ECO:0000256" key="2">
    <source>
        <dbReference type="ARBA" id="ARBA00007447"/>
    </source>
</evidence>
<feature type="glycosylation site" description="N-linked (GlcNAc...) asparagine" evidence="14">
    <location>
        <position position="224"/>
    </location>
</feature>
<evidence type="ECO:0000313" key="19">
    <source>
        <dbReference type="Proteomes" id="UP001239994"/>
    </source>
</evidence>
<evidence type="ECO:0000256" key="6">
    <source>
        <dbReference type="ARBA" id="ARBA00022750"/>
    </source>
</evidence>
<feature type="active site" evidence="12">
    <location>
        <position position="164"/>
    </location>
</feature>
<feature type="glycosylation site" description="N-linked (GlcNAc...) asparagine" evidence="14">
    <location>
        <position position="421"/>
    </location>
</feature>
<dbReference type="EMBL" id="JAROKS010000021">
    <property type="protein sequence ID" value="KAK1790143.1"/>
    <property type="molecule type" value="Genomic_DNA"/>
</dbReference>
<evidence type="ECO:0000256" key="3">
    <source>
        <dbReference type="ARBA" id="ARBA00022670"/>
    </source>
</evidence>